<accession>A0A1Y2ELE4</accession>
<dbReference type="Pfam" id="PF00043">
    <property type="entry name" value="GST_C"/>
    <property type="match status" value="1"/>
</dbReference>
<dbReference type="EMBL" id="MCFJ01000001">
    <property type="protein sequence ID" value="ORY72096.1"/>
    <property type="molecule type" value="Genomic_DNA"/>
</dbReference>
<dbReference type="PANTHER" id="PTHR43986">
    <property type="entry name" value="ELONGATION FACTOR 1-GAMMA"/>
    <property type="match status" value="1"/>
</dbReference>
<evidence type="ECO:0000256" key="1">
    <source>
        <dbReference type="ARBA" id="ARBA00007409"/>
    </source>
</evidence>
<evidence type="ECO:0000259" key="4">
    <source>
        <dbReference type="PROSITE" id="PS50405"/>
    </source>
</evidence>
<dbReference type="AlphaFoldDB" id="A0A1Y2ELE4"/>
<organism evidence="5 6">
    <name type="scientific">Pseudomassariella vexata</name>
    <dbReference type="NCBI Taxonomy" id="1141098"/>
    <lineage>
        <taxon>Eukaryota</taxon>
        <taxon>Fungi</taxon>
        <taxon>Dikarya</taxon>
        <taxon>Ascomycota</taxon>
        <taxon>Pezizomycotina</taxon>
        <taxon>Sordariomycetes</taxon>
        <taxon>Xylariomycetidae</taxon>
        <taxon>Amphisphaeriales</taxon>
        <taxon>Pseudomassariaceae</taxon>
        <taxon>Pseudomassariella</taxon>
    </lineage>
</organism>
<evidence type="ECO:0000256" key="2">
    <source>
        <dbReference type="RuleBase" id="RU003494"/>
    </source>
</evidence>
<proteinExistence type="inferred from homology"/>
<keyword evidence="6" id="KW-1185">Reference proteome</keyword>
<reference evidence="5 6" key="1">
    <citation type="submission" date="2016-07" db="EMBL/GenBank/DDBJ databases">
        <title>Pervasive Adenine N6-methylation of Active Genes in Fungi.</title>
        <authorList>
            <consortium name="DOE Joint Genome Institute"/>
            <person name="Mondo S.J."/>
            <person name="Dannebaum R.O."/>
            <person name="Kuo R.C."/>
            <person name="Labutti K."/>
            <person name="Haridas S."/>
            <person name="Kuo A."/>
            <person name="Salamov A."/>
            <person name="Ahrendt S.R."/>
            <person name="Lipzen A."/>
            <person name="Sullivan W."/>
            <person name="Andreopoulos W.B."/>
            <person name="Clum A."/>
            <person name="Lindquist E."/>
            <person name="Daum C."/>
            <person name="Ramamoorthy G.K."/>
            <person name="Gryganskyi A."/>
            <person name="Culley D."/>
            <person name="Magnuson J.K."/>
            <person name="James T.Y."/>
            <person name="O'Malley M.A."/>
            <person name="Stajich J.E."/>
            <person name="Spatafora J.W."/>
            <person name="Visel A."/>
            <person name="Grigoriev I.V."/>
        </authorList>
    </citation>
    <scope>NUCLEOTIDE SEQUENCE [LARGE SCALE GENOMIC DNA]</scope>
    <source>
        <strain evidence="5 6">CBS 129021</strain>
    </source>
</reference>
<feature type="domain" description="GST N-terminal" evidence="3">
    <location>
        <begin position="7"/>
        <end position="95"/>
    </location>
</feature>
<dbReference type="InParanoid" id="A0A1Y2ELE4"/>
<dbReference type="PANTHER" id="PTHR43986:SF10">
    <property type="entry name" value="ELONGATION FACTOR EEF-1B GAMMA SUBUNIT, PUTATIVE (AFU_ORTHOLOGUE AFUA_1G17120)-RELATED"/>
    <property type="match status" value="1"/>
</dbReference>
<dbReference type="InterPro" id="IPR040079">
    <property type="entry name" value="Glutathione_S-Trfase"/>
</dbReference>
<dbReference type="GO" id="GO:0005737">
    <property type="term" value="C:cytoplasm"/>
    <property type="evidence" value="ECO:0007669"/>
    <property type="project" value="TreeGrafter"/>
</dbReference>
<dbReference type="GO" id="GO:0006414">
    <property type="term" value="P:translational elongation"/>
    <property type="evidence" value="ECO:0007669"/>
    <property type="project" value="TreeGrafter"/>
</dbReference>
<comment type="caution">
    <text evidence="5">The sequence shown here is derived from an EMBL/GenBank/DDBJ whole genome shotgun (WGS) entry which is preliminary data.</text>
</comment>
<dbReference type="InterPro" id="IPR036249">
    <property type="entry name" value="Thioredoxin-like_sf"/>
</dbReference>
<keyword evidence="5" id="KW-0808">Transferase</keyword>
<evidence type="ECO:0000313" key="6">
    <source>
        <dbReference type="Proteomes" id="UP000193689"/>
    </source>
</evidence>
<dbReference type="InterPro" id="IPR050802">
    <property type="entry name" value="EF-GSTs"/>
</dbReference>
<dbReference type="InterPro" id="IPR004045">
    <property type="entry name" value="Glutathione_S-Trfase_N"/>
</dbReference>
<dbReference type="SUPFAM" id="SSF47616">
    <property type="entry name" value="GST C-terminal domain-like"/>
    <property type="match status" value="1"/>
</dbReference>
<dbReference type="SFLD" id="SFLDS00019">
    <property type="entry name" value="Glutathione_Transferase_(cytos"/>
    <property type="match status" value="1"/>
</dbReference>
<comment type="similarity">
    <text evidence="1 2">Belongs to the GST superfamily.</text>
</comment>
<dbReference type="SFLD" id="SFLDG00358">
    <property type="entry name" value="Main_(cytGST)"/>
    <property type="match status" value="1"/>
</dbReference>
<evidence type="ECO:0000313" key="5">
    <source>
        <dbReference type="EMBL" id="ORY72096.1"/>
    </source>
</evidence>
<dbReference type="Pfam" id="PF02798">
    <property type="entry name" value="GST_N"/>
    <property type="match status" value="1"/>
</dbReference>
<dbReference type="PROSITE" id="PS50405">
    <property type="entry name" value="GST_CTER"/>
    <property type="match status" value="1"/>
</dbReference>
<dbReference type="Gene3D" id="3.40.30.10">
    <property type="entry name" value="Glutaredoxin"/>
    <property type="match status" value="1"/>
</dbReference>
<dbReference type="PROSITE" id="PS50404">
    <property type="entry name" value="GST_NTER"/>
    <property type="match status" value="1"/>
</dbReference>
<feature type="domain" description="GST C-terminal" evidence="4">
    <location>
        <begin position="101"/>
        <end position="232"/>
    </location>
</feature>
<dbReference type="GO" id="GO:0005634">
    <property type="term" value="C:nucleus"/>
    <property type="evidence" value="ECO:0007669"/>
    <property type="project" value="TreeGrafter"/>
</dbReference>
<dbReference type="InterPro" id="IPR004046">
    <property type="entry name" value="GST_C"/>
</dbReference>
<name>A0A1Y2ELE4_9PEZI</name>
<dbReference type="GeneID" id="63775468"/>
<gene>
    <name evidence="5" type="ORF">BCR38DRAFT_418900</name>
</gene>
<dbReference type="STRING" id="1141098.A0A1Y2ELE4"/>
<protein>
    <submittedName>
        <fullName evidence="5">Glutathione S-transferase</fullName>
    </submittedName>
</protein>
<dbReference type="GO" id="GO:0016740">
    <property type="term" value="F:transferase activity"/>
    <property type="evidence" value="ECO:0007669"/>
    <property type="project" value="UniProtKB-KW"/>
</dbReference>
<dbReference type="Proteomes" id="UP000193689">
    <property type="component" value="Unassembled WGS sequence"/>
</dbReference>
<dbReference type="OrthoDB" id="249703at2759"/>
<evidence type="ECO:0000259" key="3">
    <source>
        <dbReference type="PROSITE" id="PS50404"/>
    </source>
</evidence>
<dbReference type="InterPro" id="IPR010987">
    <property type="entry name" value="Glutathione-S-Trfase_C-like"/>
</dbReference>
<dbReference type="Gene3D" id="1.20.1050.10">
    <property type="match status" value="1"/>
</dbReference>
<dbReference type="CDD" id="cd03044">
    <property type="entry name" value="GST_N_EF1Bgamma"/>
    <property type="match status" value="1"/>
</dbReference>
<dbReference type="SUPFAM" id="SSF52833">
    <property type="entry name" value="Thioredoxin-like"/>
    <property type="match status" value="1"/>
</dbReference>
<sequence>MAPFGTLNTVKLPNFVHPRSFKIFAAAKLNNLDFDIPPIKFGVTNKSPAFLAKFPLGQIPTFESPSTPDQDGEPFTLTESNAIAFYIASSGAKAGQLLGTNPEARAEIQKWIFFNELQFAPPVSKVTMWRAGMTQFNKEDEQTGKVDTEKIMLVLEGSLKGRKWLVKGEEGPTLADITISTTLYLGFQYYFDKEMRKRFPEIVRWYEQLKEVPELRELYDTPMVEKKEEAPE</sequence>
<dbReference type="InterPro" id="IPR036282">
    <property type="entry name" value="Glutathione-S-Trfase_C_sf"/>
</dbReference>
<dbReference type="RefSeq" id="XP_040721688.1">
    <property type="nucleotide sequence ID" value="XM_040859256.1"/>
</dbReference>